<keyword evidence="1" id="KW-0409">Iron storage</keyword>
<reference evidence="5" key="1">
    <citation type="journal article" date="2018" name="Nat. Microbiol.">
        <title>Leveraging single-cell genomics to expand the fungal tree of life.</title>
        <authorList>
            <person name="Ahrendt S.R."/>
            <person name="Quandt C.A."/>
            <person name="Ciobanu D."/>
            <person name="Clum A."/>
            <person name="Salamov A."/>
            <person name="Andreopoulos B."/>
            <person name="Cheng J.F."/>
            <person name="Woyke T."/>
            <person name="Pelin A."/>
            <person name="Henrissat B."/>
            <person name="Reynolds N.K."/>
            <person name="Benny G.L."/>
            <person name="Smith M.E."/>
            <person name="James T.Y."/>
            <person name="Grigoriev I.V."/>
        </authorList>
    </citation>
    <scope>NUCLEOTIDE SEQUENCE [LARGE SCALE GENOMIC DNA]</scope>
    <source>
        <strain evidence="5">Benny S71-1</strain>
    </source>
</reference>
<evidence type="ECO:0000256" key="3">
    <source>
        <dbReference type="ARBA" id="ARBA00023004"/>
    </source>
</evidence>
<dbReference type="AlphaFoldDB" id="A0A4V1J1C4"/>
<evidence type="ECO:0000313" key="4">
    <source>
        <dbReference type="EMBL" id="RKP24569.1"/>
    </source>
</evidence>
<evidence type="ECO:0008006" key="6">
    <source>
        <dbReference type="Google" id="ProtNLM"/>
    </source>
</evidence>
<evidence type="ECO:0000313" key="5">
    <source>
        <dbReference type="Proteomes" id="UP000278143"/>
    </source>
</evidence>
<sequence>MGFDQYHEPAEELSQEMRTFARMITSLIEEAEAIGWYEQRMSLEKDKEAKAIMANAQKEESIPRKKVFKAGKIAFGGAVIDCTVRNQTMYGALLEVESPLGIPRQFVLDIAVDHFRRECEVAWIKEKRLGRWRFVLPLRTHKPEPPASLKTAGRNFPLPKCIVFRKLFVWRFIKHKRGAARKRSGSGTAL</sequence>
<gene>
    <name evidence="4" type="ORF">SYNPS1DRAFT_23355</name>
</gene>
<evidence type="ECO:0000256" key="2">
    <source>
        <dbReference type="ARBA" id="ARBA00022723"/>
    </source>
</evidence>
<dbReference type="GO" id="GO:0046872">
    <property type="term" value="F:metal ion binding"/>
    <property type="evidence" value="ECO:0007669"/>
    <property type="project" value="UniProtKB-KW"/>
</dbReference>
<dbReference type="Proteomes" id="UP000278143">
    <property type="component" value="Unassembled WGS sequence"/>
</dbReference>
<organism evidence="4 5">
    <name type="scientific">Syncephalis pseudoplumigaleata</name>
    <dbReference type="NCBI Taxonomy" id="1712513"/>
    <lineage>
        <taxon>Eukaryota</taxon>
        <taxon>Fungi</taxon>
        <taxon>Fungi incertae sedis</taxon>
        <taxon>Zoopagomycota</taxon>
        <taxon>Zoopagomycotina</taxon>
        <taxon>Zoopagomycetes</taxon>
        <taxon>Zoopagales</taxon>
        <taxon>Piptocephalidaceae</taxon>
        <taxon>Syncephalis</taxon>
    </lineage>
</organism>
<dbReference type="InterPro" id="IPR009078">
    <property type="entry name" value="Ferritin-like_SF"/>
</dbReference>
<dbReference type="EMBL" id="KZ990150">
    <property type="protein sequence ID" value="RKP24569.1"/>
    <property type="molecule type" value="Genomic_DNA"/>
</dbReference>
<dbReference type="Gene3D" id="6.10.140.1960">
    <property type="match status" value="1"/>
</dbReference>
<dbReference type="Pfam" id="PF22277">
    <property type="entry name" value="EncFtn-like"/>
    <property type="match status" value="1"/>
</dbReference>
<proteinExistence type="predicted"/>
<protein>
    <recommendedName>
        <fullName evidence="6">PilZ domain-containing protein</fullName>
    </recommendedName>
</protein>
<accession>A0A4V1J1C4</accession>
<keyword evidence="5" id="KW-1185">Reference proteome</keyword>
<dbReference type="InterPro" id="IPR054581">
    <property type="entry name" value="EncFtn-like"/>
</dbReference>
<name>A0A4V1J1C4_9FUNG</name>
<dbReference type="GO" id="GO:0006879">
    <property type="term" value="P:intracellular iron ion homeostasis"/>
    <property type="evidence" value="ECO:0007669"/>
    <property type="project" value="UniProtKB-KW"/>
</dbReference>
<keyword evidence="3" id="KW-0408">Iron</keyword>
<dbReference type="OrthoDB" id="10496508at2759"/>
<dbReference type="SUPFAM" id="SSF47240">
    <property type="entry name" value="Ferritin-like"/>
    <property type="match status" value="1"/>
</dbReference>
<keyword evidence="2" id="KW-0479">Metal-binding</keyword>
<evidence type="ECO:0000256" key="1">
    <source>
        <dbReference type="ARBA" id="ARBA00022434"/>
    </source>
</evidence>